<dbReference type="RefSeq" id="WP_138571979.1">
    <property type="nucleotide sequence ID" value="NZ_CP040818.1"/>
</dbReference>
<dbReference type="InterPro" id="IPR036596">
    <property type="entry name" value="Cyt-C_aa3_sf"/>
</dbReference>
<feature type="domain" description="Cytochrome c oxidase subunit IV bacterial aa3 type" evidence="2">
    <location>
        <begin position="7"/>
        <end position="47"/>
    </location>
</feature>
<organism evidence="3 4">
    <name type="scientific">Paroceanicella profunda</name>
    <dbReference type="NCBI Taxonomy" id="2579971"/>
    <lineage>
        <taxon>Bacteria</taxon>
        <taxon>Pseudomonadati</taxon>
        <taxon>Pseudomonadota</taxon>
        <taxon>Alphaproteobacteria</taxon>
        <taxon>Rhodobacterales</taxon>
        <taxon>Paracoccaceae</taxon>
        <taxon>Paroceanicella</taxon>
    </lineage>
</organism>
<dbReference type="SUPFAM" id="SSF81469">
    <property type="entry name" value="Bacterial aa3 type cytochrome c oxidase subunit IV"/>
    <property type="match status" value="1"/>
</dbReference>
<accession>A0A5B8FXL7</accession>
<evidence type="ECO:0000313" key="4">
    <source>
        <dbReference type="Proteomes" id="UP000305888"/>
    </source>
</evidence>
<evidence type="ECO:0000313" key="3">
    <source>
        <dbReference type="EMBL" id="QDL91970.1"/>
    </source>
</evidence>
<name>A0A5B8FXL7_9RHOB</name>
<protein>
    <submittedName>
        <fullName evidence="3">Aa3-type cytochrome c oxidase subunit IV</fullName>
    </submittedName>
</protein>
<keyword evidence="1" id="KW-0812">Transmembrane</keyword>
<reference evidence="3 4" key="1">
    <citation type="submission" date="2019-06" db="EMBL/GenBank/DDBJ databases">
        <title>Genome sequence of Rhodobacteraceae bacterium D4M1.</title>
        <authorList>
            <person name="Cao J."/>
        </authorList>
    </citation>
    <scope>NUCLEOTIDE SEQUENCE [LARGE SCALE GENOMIC DNA]</scope>
    <source>
        <strain evidence="3 4">D4M1</strain>
    </source>
</reference>
<dbReference type="Pfam" id="PF07835">
    <property type="entry name" value="COX4_pro_2"/>
    <property type="match status" value="1"/>
</dbReference>
<evidence type="ECO:0000259" key="2">
    <source>
        <dbReference type="Pfam" id="PF07835"/>
    </source>
</evidence>
<feature type="transmembrane region" description="Helical" evidence="1">
    <location>
        <begin position="28"/>
        <end position="46"/>
    </location>
</feature>
<dbReference type="InterPro" id="IPR012422">
    <property type="entry name" value="Cyt_c_oxidase_su4_bac-aa3"/>
</dbReference>
<evidence type="ECO:0000256" key="1">
    <source>
        <dbReference type="SAM" id="Phobius"/>
    </source>
</evidence>
<keyword evidence="1" id="KW-1133">Transmembrane helix</keyword>
<keyword evidence="4" id="KW-1185">Reference proteome</keyword>
<dbReference type="AlphaFoldDB" id="A0A5B8FXL7"/>
<dbReference type="EMBL" id="CP040818">
    <property type="protein sequence ID" value="QDL91970.1"/>
    <property type="molecule type" value="Genomic_DNA"/>
</dbReference>
<dbReference type="Gene3D" id="1.20.5.160">
    <property type="entry name" value="Bacterial aa3 type cytochrome c oxidase subunit IV"/>
    <property type="match status" value="1"/>
</dbReference>
<gene>
    <name evidence="3" type="ORF">FDP22_09395</name>
</gene>
<dbReference type="KEGG" id="ppru:FDP22_09395"/>
<dbReference type="Proteomes" id="UP000305888">
    <property type="component" value="Chromosome"/>
</dbReference>
<sequence length="48" mass="5059">MAEHTDGQSAGGMDIAEQQRTYGAFVKGITWLAGASAVILIFLALFNS</sequence>
<dbReference type="OrthoDB" id="7691500at2"/>
<proteinExistence type="predicted"/>
<keyword evidence="1" id="KW-0472">Membrane</keyword>